<name>A0AAV5FGA6_ELECO</name>
<gene>
    <name evidence="8" type="primary">gb22334</name>
    <name evidence="8" type="ORF">PR202_gb22334</name>
</gene>
<proteinExistence type="predicted"/>
<reference evidence="8" key="2">
    <citation type="submission" date="2021-12" db="EMBL/GenBank/DDBJ databases">
        <title>Resequencing data analysis of finger millet.</title>
        <authorList>
            <person name="Hatakeyama M."/>
            <person name="Aluri S."/>
            <person name="Balachadran M.T."/>
            <person name="Sivarajan S.R."/>
            <person name="Poveda L."/>
            <person name="Shimizu-Inatsugi R."/>
            <person name="Schlapbach R."/>
            <person name="Sreeman S.M."/>
            <person name="Shimizu K.K."/>
        </authorList>
    </citation>
    <scope>NUCLEOTIDE SEQUENCE</scope>
</reference>
<feature type="domain" description="BZIP" evidence="7">
    <location>
        <begin position="87"/>
        <end position="102"/>
    </location>
</feature>
<evidence type="ECO:0000256" key="6">
    <source>
        <dbReference type="SAM" id="MobiDB-lite"/>
    </source>
</evidence>
<evidence type="ECO:0000256" key="3">
    <source>
        <dbReference type="ARBA" id="ARBA00023125"/>
    </source>
</evidence>
<dbReference type="Proteomes" id="UP001054889">
    <property type="component" value="Unassembled WGS sequence"/>
</dbReference>
<dbReference type="InterPro" id="IPR045314">
    <property type="entry name" value="bZIP_plant_GBF1"/>
</dbReference>
<reference evidence="8" key="1">
    <citation type="journal article" date="2018" name="DNA Res.">
        <title>Multiple hybrid de novo genome assembly of finger millet, an orphan allotetraploid crop.</title>
        <authorList>
            <person name="Hatakeyama M."/>
            <person name="Aluri S."/>
            <person name="Balachadran M.T."/>
            <person name="Sivarajan S.R."/>
            <person name="Patrignani A."/>
            <person name="Gruter S."/>
            <person name="Poveda L."/>
            <person name="Shimizu-Inatsugi R."/>
            <person name="Baeten J."/>
            <person name="Francoijs K.J."/>
            <person name="Nataraja K.N."/>
            <person name="Reddy Y.A.N."/>
            <person name="Phadnis S."/>
            <person name="Ravikumar R.L."/>
            <person name="Schlapbach R."/>
            <person name="Sreeman S.M."/>
            <person name="Shimizu K.K."/>
        </authorList>
    </citation>
    <scope>NUCLEOTIDE SEQUENCE</scope>
</reference>
<feature type="compositionally biased region" description="Basic and acidic residues" evidence="6">
    <location>
        <begin position="139"/>
        <end position="150"/>
    </location>
</feature>
<organism evidence="8 9">
    <name type="scientific">Eleusine coracana subsp. coracana</name>
    <dbReference type="NCBI Taxonomy" id="191504"/>
    <lineage>
        <taxon>Eukaryota</taxon>
        <taxon>Viridiplantae</taxon>
        <taxon>Streptophyta</taxon>
        <taxon>Embryophyta</taxon>
        <taxon>Tracheophyta</taxon>
        <taxon>Spermatophyta</taxon>
        <taxon>Magnoliopsida</taxon>
        <taxon>Liliopsida</taxon>
        <taxon>Poales</taxon>
        <taxon>Poaceae</taxon>
        <taxon>PACMAD clade</taxon>
        <taxon>Chloridoideae</taxon>
        <taxon>Cynodonteae</taxon>
        <taxon>Eleusininae</taxon>
        <taxon>Eleusine</taxon>
    </lineage>
</organism>
<dbReference type="GO" id="GO:0005634">
    <property type="term" value="C:nucleus"/>
    <property type="evidence" value="ECO:0007669"/>
    <property type="project" value="UniProtKB-SubCell"/>
</dbReference>
<evidence type="ECO:0000259" key="7">
    <source>
        <dbReference type="PROSITE" id="PS00036"/>
    </source>
</evidence>
<dbReference type="CDD" id="cd14702">
    <property type="entry name" value="bZIP_plant_GBF1"/>
    <property type="match status" value="1"/>
</dbReference>
<keyword evidence="4" id="KW-0804">Transcription</keyword>
<evidence type="ECO:0000256" key="4">
    <source>
        <dbReference type="ARBA" id="ARBA00023163"/>
    </source>
</evidence>
<evidence type="ECO:0000256" key="2">
    <source>
        <dbReference type="ARBA" id="ARBA00023015"/>
    </source>
</evidence>
<comment type="caution">
    <text evidence="8">The sequence shown here is derived from an EMBL/GenBank/DDBJ whole genome shotgun (WGS) entry which is preliminary data.</text>
</comment>
<dbReference type="InterPro" id="IPR044521">
    <property type="entry name" value="AtbZIP8/43"/>
</dbReference>
<dbReference type="PANTHER" id="PTHR46324:SF1">
    <property type="entry name" value="BASIC LEUCINE-ZIPPER 58"/>
    <property type="match status" value="1"/>
</dbReference>
<dbReference type="EMBL" id="BQKI01000085">
    <property type="protein sequence ID" value="GJN33713.1"/>
    <property type="molecule type" value="Genomic_DNA"/>
</dbReference>
<keyword evidence="3" id="KW-0238">DNA-binding</keyword>
<sequence length="174" mass="19582">MLHQHHYYHGGLASLHCLSPPDPAFHAHYHSNMVTMVPSPFHFSPTTYESIHEAPAIAGNSSAGSGSTEDIYGNRTVMAGGGEEARRRMVSNRESARRSRMRKQRQLSELWAQVVHPPWRQPPSPRRAQRSNEGLQRYVLRERPAREGEGRAQYQASGAHASPEHHHAKLVRAT</sequence>
<comment type="subcellular location">
    <subcellularLocation>
        <location evidence="1">Nucleus</location>
    </subcellularLocation>
</comment>
<keyword evidence="5" id="KW-0539">Nucleus</keyword>
<feature type="region of interest" description="Disordered" evidence="6">
    <location>
        <begin position="79"/>
        <end position="174"/>
    </location>
</feature>
<keyword evidence="9" id="KW-1185">Reference proteome</keyword>
<evidence type="ECO:0000313" key="9">
    <source>
        <dbReference type="Proteomes" id="UP001054889"/>
    </source>
</evidence>
<dbReference type="SUPFAM" id="SSF57959">
    <property type="entry name" value="Leucine zipper domain"/>
    <property type="match status" value="1"/>
</dbReference>
<evidence type="ECO:0000256" key="5">
    <source>
        <dbReference type="ARBA" id="ARBA00023242"/>
    </source>
</evidence>
<accession>A0AAV5FGA6</accession>
<dbReference type="PANTHER" id="PTHR46324">
    <property type="entry name" value="BASIC LEUCINE ZIPPER 43-RELATED"/>
    <property type="match status" value="1"/>
</dbReference>
<dbReference type="PROSITE" id="PS00036">
    <property type="entry name" value="BZIP_BASIC"/>
    <property type="match status" value="1"/>
</dbReference>
<evidence type="ECO:0000256" key="1">
    <source>
        <dbReference type="ARBA" id="ARBA00004123"/>
    </source>
</evidence>
<keyword evidence="2" id="KW-0805">Transcription regulation</keyword>
<dbReference type="GO" id="GO:0003677">
    <property type="term" value="F:DNA binding"/>
    <property type="evidence" value="ECO:0007669"/>
    <property type="project" value="UniProtKB-KW"/>
</dbReference>
<evidence type="ECO:0000313" key="8">
    <source>
        <dbReference type="EMBL" id="GJN33713.1"/>
    </source>
</evidence>
<dbReference type="FunFam" id="1.20.5.170:FF:000020">
    <property type="entry name" value="BZIP transcription factor"/>
    <property type="match status" value="1"/>
</dbReference>
<protein>
    <recommendedName>
        <fullName evidence="7">BZIP domain-containing protein</fullName>
    </recommendedName>
</protein>
<dbReference type="InterPro" id="IPR046347">
    <property type="entry name" value="bZIP_sf"/>
</dbReference>
<dbReference type="Gene3D" id="1.20.5.170">
    <property type="match status" value="1"/>
</dbReference>
<dbReference type="InterPro" id="IPR004827">
    <property type="entry name" value="bZIP"/>
</dbReference>
<dbReference type="AlphaFoldDB" id="A0AAV5FGA6"/>
<dbReference type="GO" id="GO:0003700">
    <property type="term" value="F:DNA-binding transcription factor activity"/>
    <property type="evidence" value="ECO:0007669"/>
    <property type="project" value="InterPro"/>
</dbReference>